<dbReference type="GO" id="GO:0003989">
    <property type="term" value="F:acetyl-CoA carboxylase activity"/>
    <property type="evidence" value="ECO:0007669"/>
    <property type="project" value="InterPro"/>
</dbReference>
<dbReference type="InterPro" id="IPR029045">
    <property type="entry name" value="ClpP/crotonase-like_dom_sf"/>
</dbReference>
<dbReference type="InterPro" id="IPR011762">
    <property type="entry name" value="COA_CT_N"/>
</dbReference>
<feature type="domain" description="CoA carboxyltransferase N-terminal" evidence="1">
    <location>
        <begin position="1"/>
        <end position="259"/>
    </location>
</feature>
<gene>
    <name evidence="3" type="ORF">EVOR1521_LOCUS24619</name>
</gene>
<evidence type="ECO:0000313" key="4">
    <source>
        <dbReference type="Proteomes" id="UP001178507"/>
    </source>
</evidence>
<sequence>MIAWRCTLCSPEYPAGRDMVLIANDVTHKAGSFGVDEDILFQKASEYARERGLPRIHIACNSGARVGLAEELKPFIKAKWTKDDPSKGFDYLYLEEDAFKSFPEGAIEAHQEEVAGKTRYVIDSIVGAGLKSTQGGIGVENLRGSGLIAGETSKAYNEVFTLSYVTGRSVGIGAYLNRLGQRVIQMVNGPMILTGFSALNKLLGKNVYSSQDQLGGPQVMVPNGITHQVVNDDTEGVGAILDWLSYVPKDAYCTPPIIDPVDSISRDVTFTPSKTPYDPRHMLAGTQSEGGKLTGFFDEGSFKEYLPGWGKSVVVGRAKLGGVPMGVIAVETRSMDRKIPADPANPESQEVVEPQAGQVWFPDSAFKTATAIRDFNRGENLPLMIFANWRGFSGGTRDMYQEVLKFGAQIVDALVEYKSPVFVYIPPGGELRGGSWVVIDPTINPEQMEMYADVESRGGILEPPGIVEVKFRAAQQKEMMHRLDPDLRKLDAMLEESSSSEVGSVAADVEAQIKAREEQAGALVHSDRLRVCRLA</sequence>
<dbReference type="PROSITE" id="PS50989">
    <property type="entry name" value="COA_CT_CTER"/>
    <property type="match status" value="1"/>
</dbReference>
<dbReference type="PANTHER" id="PTHR45728:SF3">
    <property type="entry name" value="ACETYL-COA CARBOXYLASE"/>
    <property type="match status" value="1"/>
</dbReference>
<proteinExistence type="predicted"/>
<dbReference type="PANTHER" id="PTHR45728">
    <property type="entry name" value="ACETYL-COA CARBOXYLASE, ISOFORM A"/>
    <property type="match status" value="1"/>
</dbReference>
<dbReference type="InterPro" id="IPR034733">
    <property type="entry name" value="AcCoA_carboxyl_beta"/>
</dbReference>
<evidence type="ECO:0008006" key="5">
    <source>
        <dbReference type="Google" id="ProtNLM"/>
    </source>
</evidence>
<comment type="caution">
    <text evidence="3">The sequence shown here is derived from an EMBL/GenBank/DDBJ whole genome shotgun (WGS) entry which is preliminary data.</text>
</comment>
<dbReference type="EMBL" id="CAUJNA010003416">
    <property type="protein sequence ID" value="CAJ1401484.1"/>
    <property type="molecule type" value="Genomic_DNA"/>
</dbReference>
<dbReference type="InterPro" id="IPR011763">
    <property type="entry name" value="COA_CT_C"/>
</dbReference>
<dbReference type="PROSITE" id="PS50980">
    <property type="entry name" value="COA_CT_NTER"/>
    <property type="match status" value="1"/>
</dbReference>
<organism evidence="3 4">
    <name type="scientific">Effrenium voratum</name>
    <dbReference type="NCBI Taxonomy" id="2562239"/>
    <lineage>
        <taxon>Eukaryota</taxon>
        <taxon>Sar</taxon>
        <taxon>Alveolata</taxon>
        <taxon>Dinophyceae</taxon>
        <taxon>Suessiales</taxon>
        <taxon>Symbiodiniaceae</taxon>
        <taxon>Effrenium</taxon>
    </lineage>
</organism>
<dbReference type="Pfam" id="PF01039">
    <property type="entry name" value="Carboxyl_trans"/>
    <property type="match status" value="1"/>
</dbReference>
<dbReference type="Proteomes" id="UP001178507">
    <property type="component" value="Unassembled WGS sequence"/>
</dbReference>
<name>A0AA36JAF8_9DINO</name>
<dbReference type="AlphaFoldDB" id="A0AA36JAF8"/>
<reference evidence="3" key="1">
    <citation type="submission" date="2023-08" db="EMBL/GenBank/DDBJ databases">
        <authorList>
            <person name="Chen Y."/>
            <person name="Shah S."/>
            <person name="Dougan E. K."/>
            <person name="Thang M."/>
            <person name="Chan C."/>
        </authorList>
    </citation>
    <scope>NUCLEOTIDE SEQUENCE</scope>
</reference>
<evidence type="ECO:0000259" key="1">
    <source>
        <dbReference type="PROSITE" id="PS50980"/>
    </source>
</evidence>
<evidence type="ECO:0000259" key="2">
    <source>
        <dbReference type="PROSITE" id="PS50989"/>
    </source>
</evidence>
<protein>
    <recommendedName>
        <fullName evidence="5">Acetyl-CoA carboxylase</fullName>
    </recommendedName>
</protein>
<dbReference type="Gene3D" id="3.90.226.10">
    <property type="entry name" value="2-enoyl-CoA Hydratase, Chain A, domain 1"/>
    <property type="match status" value="3"/>
</dbReference>
<accession>A0AA36JAF8</accession>
<keyword evidence="4" id="KW-1185">Reference proteome</keyword>
<dbReference type="InterPro" id="IPR049076">
    <property type="entry name" value="ACCA"/>
</dbReference>
<dbReference type="GO" id="GO:0006633">
    <property type="term" value="P:fatty acid biosynthetic process"/>
    <property type="evidence" value="ECO:0007669"/>
    <property type="project" value="TreeGrafter"/>
</dbReference>
<evidence type="ECO:0000313" key="3">
    <source>
        <dbReference type="EMBL" id="CAJ1401484.1"/>
    </source>
</evidence>
<dbReference type="SUPFAM" id="SSF52096">
    <property type="entry name" value="ClpP/crotonase"/>
    <property type="match status" value="2"/>
</dbReference>
<feature type="domain" description="CoA carboxyltransferase C-terminal" evidence="2">
    <location>
        <begin position="263"/>
        <end position="535"/>
    </location>
</feature>